<dbReference type="AlphaFoldDB" id="X0WZU4"/>
<dbReference type="Gene3D" id="3.20.20.70">
    <property type="entry name" value="Aldolase class I"/>
    <property type="match status" value="1"/>
</dbReference>
<evidence type="ECO:0008006" key="7">
    <source>
        <dbReference type="Google" id="ProtNLM"/>
    </source>
</evidence>
<feature type="non-terminal residue" evidence="6">
    <location>
        <position position="1"/>
    </location>
</feature>
<reference evidence="6" key="1">
    <citation type="journal article" date="2014" name="Front. Microbiol.">
        <title>High frequency of phylogenetically diverse reductive dehalogenase-homologous genes in deep subseafloor sedimentary metagenomes.</title>
        <authorList>
            <person name="Kawai M."/>
            <person name="Futagami T."/>
            <person name="Toyoda A."/>
            <person name="Takaki Y."/>
            <person name="Nishi S."/>
            <person name="Hori S."/>
            <person name="Arai W."/>
            <person name="Tsubouchi T."/>
            <person name="Morono Y."/>
            <person name="Uchiyama I."/>
            <person name="Ito T."/>
            <person name="Fujiyama A."/>
            <person name="Inagaki F."/>
            <person name="Takami H."/>
        </authorList>
    </citation>
    <scope>NUCLEOTIDE SEQUENCE</scope>
    <source>
        <strain evidence="6">Expedition CK06-06</strain>
    </source>
</reference>
<evidence type="ECO:0000256" key="2">
    <source>
        <dbReference type="ARBA" id="ARBA00022691"/>
    </source>
</evidence>
<dbReference type="InterPro" id="IPR013785">
    <property type="entry name" value="Aldolase_TIM"/>
</dbReference>
<evidence type="ECO:0000256" key="3">
    <source>
        <dbReference type="ARBA" id="ARBA00022723"/>
    </source>
</evidence>
<evidence type="ECO:0000256" key="4">
    <source>
        <dbReference type="ARBA" id="ARBA00023004"/>
    </source>
</evidence>
<comment type="caution">
    <text evidence="6">The sequence shown here is derived from an EMBL/GenBank/DDBJ whole genome shotgun (WGS) entry which is preliminary data.</text>
</comment>
<dbReference type="PANTHER" id="PTHR43409:SF7">
    <property type="entry name" value="BLL1977 PROTEIN"/>
    <property type="match status" value="1"/>
</dbReference>
<accession>X0WZU4</accession>
<dbReference type="InterPro" id="IPR051198">
    <property type="entry name" value="BchE-like"/>
</dbReference>
<organism evidence="6">
    <name type="scientific">marine sediment metagenome</name>
    <dbReference type="NCBI Taxonomy" id="412755"/>
    <lineage>
        <taxon>unclassified sequences</taxon>
        <taxon>metagenomes</taxon>
        <taxon>ecological metagenomes</taxon>
    </lineage>
</organism>
<keyword evidence="5" id="KW-0411">Iron-sulfur</keyword>
<dbReference type="PANTHER" id="PTHR43409">
    <property type="entry name" value="ANAEROBIC MAGNESIUM-PROTOPORPHYRIN IX MONOMETHYL ESTER CYCLASE-RELATED"/>
    <property type="match status" value="1"/>
</dbReference>
<keyword evidence="2" id="KW-0949">S-adenosyl-L-methionine</keyword>
<gene>
    <name evidence="6" type="ORF">S01H1_69703</name>
</gene>
<evidence type="ECO:0000256" key="1">
    <source>
        <dbReference type="ARBA" id="ARBA00001966"/>
    </source>
</evidence>
<dbReference type="GO" id="GO:0046872">
    <property type="term" value="F:metal ion binding"/>
    <property type="evidence" value="ECO:0007669"/>
    <property type="project" value="UniProtKB-KW"/>
</dbReference>
<dbReference type="EMBL" id="BARS01046296">
    <property type="protein sequence ID" value="GAG28727.1"/>
    <property type="molecule type" value="Genomic_DNA"/>
</dbReference>
<dbReference type="GO" id="GO:0005829">
    <property type="term" value="C:cytosol"/>
    <property type="evidence" value="ECO:0007669"/>
    <property type="project" value="TreeGrafter"/>
</dbReference>
<name>X0WZU4_9ZZZZ</name>
<dbReference type="InterPro" id="IPR058240">
    <property type="entry name" value="rSAM_sf"/>
</dbReference>
<dbReference type="GO" id="GO:0051536">
    <property type="term" value="F:iron-sulfur cluster binding"/>
    <property type="evidence" value="ECO:0007669"/>
    <property type="project" value="UniProtKB-KW"/>
</dbReference>
<keyword evidence="4" id="KW-0408">Iron</keyword>
<dbReference type="SUPFAM" id="SSF102114">
    <property type="entry name" value="Radical SAM enzymes"/>
    <property type="match status" value="1"/>
</dbReference>
<protein>
    <recommendedName>
        <fullName evidence="7">Radical SAM core domain-containing protein</fullName>
    </recommendedName>
</protein>
<proteinExistence type="predicted"/>
<evidence type="ECO:0000256" key="5">
    <source>
        <dbReference type="ARBA" id="ARBA00023014"/>
    </source>
</evidence>
<keyword evidence="3" id="KW-0479">Metal-binding</keyword>
<evidence type="ECO:0000313" key="6">
    <source>
        <dbReference type="EMBL" id="GAG28727.1"/>
    </source>
</evidence>
<sequence>DEEALRLAYKAGCRGMLVGLESFDEQNLLDYQKKLNVRSLDRYQQLIDTFHRCGIAVFGAVIVGADNDRVGSVKQAMETAIRLGVDILQMTTLTPLPGTQLFEEFQAAGRIIADNYPKDWEKYTFINTVIKPKHMTAQELDDEVFLLRRGAVEQRWVLRRTLKTLLRTRSLSTAWFVHGMNNGFRRMARSLVQWDGSQFKHLANCPAMKIPH</sequence>
<comment type="cofactor">
    <cofactor evidence="1">
        <name>[4Fe-4S] cluster</name>
        <dbReference type="ChEBI" id="CHEBI:49883"/>
    </cofactor>
</comment>